<dbReference type="PROSITE" id="PS51296">
    <property type="entry name" value="RIESKE"/>
    <property type="match status" value="1"/>
</dbReference>
<dbReference type="PANTHER" id="PTHR21496:SF23">
    <property type="entry name" value="3-PHENYLPROPIONATE_CINNAMIC ACID DIOXYGENASE FERREDOXIN SUBUNIT"/>
    <property type="match status" value="1"/>
</dbReference>
<dbReference type="GO" id="GO:0016705">
    <property type="term" value="F:oxidoreductase activity, acting on paired donors, with incorporation or reduction of molecular oxygen"/>
    <property type="evidence" value="ECO:0007669"/>
    <property type="project" value="UniProtKB-ARBA"/>
</dbReference>
<organism evidence="6 7">
    <name type="scientific">Pseudonocardia endophytica</name>
    <dbReference type="NCBI Taxonomy" id="401976"/>
    <lineage>
        <taxon>Bacteria</taxon>
        <taxon>Bacillati</taxon>
        <taxon>Actinomycetota</taxon>
        <taxon>Actinomycetes</taxon>
        <taxon>Pseudonocardiales</taxon>
        <taxon>Pseudonocardiaceae</taxon>
        <taxon>Pseudonocardia</taxon>
    </lineage>
</organism>
<dbReference type="InterPro" id="IPR017941">
    <property type="entry name" value="Rieske_2Fe-2S"/>
</dbReference>
<proteinExistence type="predicted"/>
<protein>
    <submittedName>
        <fullName evidence="6">Nitrite reductase/ring-hydroxylating ferredoxin subunit</fullName>
    </submittedName>
</protein>
<keyword evidence="3" id="KW-0408">Iron</keyword>
<reference evidence="6 7" key="1">
    <citation type="submission" date="2019-03" db="EMBL/GenBank/DDBJ databases">
        <title>Sequencing the genomes of 1000 actinobacteria strains.</title>
        <authorList>
            <person name="Klenk H.-P."/>
        </authorList>
    </citation>
    <scope>NUCLEOTIDE SEQUENCE [LARGE SCALE GENOMIC DNA]</scope>
    <source>
        <strain evidence="6 7">DSM 44969</strain>
    </source>
</reference>
<dbReference type="OrthoDB" id="9795104at2"/>
<dbReference type="InterPro" id="IPR036922">
    <property type="entry name" value="Rieske_2Fe-2S_sf"/>
</dbReference>
<dbReference type="PANTHER" id="PTHR21496">
    <property type="entry name" value="FERREDOXIN-RELATED"/>
    <property type="match status" value="1"/>
</dbReference>
<keyword evidence="4" id="KW-0411">Iron-sulfur</keyword>
<feature type="domain" description="Rieske" evidence="5">
    <location>
        <begin position="4"/>
        <end position="115"/>
    </location>
</feature>
<evidence type="ECO:0000256" key="3">
    <source>
        <dbReference type="ARBA" id="ARBA00023004"/>
    </source>
</evidence>
<evidence type="ECO:0000313" key="6">
    <source>
        <dbReference type="EMBL" id="TCK25929.1"/>
    </source>
</evidence>
<dbReference type="SUPFAM" id="SSF50022">
    <property type="entry name" value="ISP domain"/>
    <property type="match status" value="1"/>
</dbReference>
<evidence type="ECO:0000259" key="5">
    <source>
        <dbReference type="PROSITE" id="PS51296"/>
    </source>
</evidence>
<dbReference type="Proteomes" id="UP000295560">
    <property type="component" value="Unassembled WGS sequence"/>
</dbReference>
<dbReference type="GO" id="GO:0004497">
    <property type="term" value="F:monooxygenase activity"/>
    <property type="evidence" value="ECO:0007669"/>
    <property type="project" value="UniProtKB-ARBA"/>
</dbReference>
<name>A0A4R1I0G7_PSEEN</name>
<gene>
    <name evidence="6" type="ORF">EV378_1756</name>
</gene>
<evidence type="ECO:0000256" key="4">
    <source>
        <dbReference type="ARBA" id="ARBA00023014"/>
    </source>
</evidence>
<dbReference type="RefSeq" id="WP_132422512.1">
    <property type="nucleotide sequence ID" value="NZ_SMFZ01000001.1"/>
</dbReference>
<evidence type="ECO:0000256" key="1">
    <source>
        <dbReference type="ARBA" id="ARBA00022714"/>
    </source>
</evidence>
<dbReference type="AlphaFoldDB" id="A0A4R1I0G7"/>
<dbReference type="EMBL" id="SMFZ01000001">
    <property type="protein sequence ID" value="TCK25929.1"/>
    <property type="molecule type" value="Genomic_DNA"/>
</dbReference>
<sequence length="157" mass="17537">MTQHVVARTAEIPPGERVIVEVEGRQVGVFNVDGEYVAFLHRCPHMGGPLCEGQVIGLVESSGPGDVRLDDGRKFLTCPLHGWEFDVHTGQSYFDPKRVRARRYPVEVRSGADMVPGPYTAETFDVVVDSDYVIVETGRREKRRRNEHQDGERGASS</sequence>
<dbReference type="GO" id="GO:0051537">
    <property type="term" value="F:2 iron, 2 sulfur cluster binding"/>
    <property type="evidence" value="ECO:0007669"/>
    <property type="project" value="UniProtKB-KW"/>
</dbReference>
<accession>A0A4R1I0G7</accession>
<dbReference type="GO" id="GO:0046872">
    <property type="term" value="F:metal ion binding"/>
    <property type="evidence" value="ECO:0007669"/>
    <property type="project" value="UniProtKB-KW"/>
</dbReference>
<keyword evidence="7" id="KW-1185">Reference proteome</keyword>
<keyword evidence="1" id="KW-0001">2Fe-2S</keyword>
<dbReference type="CDD" id="cd03467">
    <property type="entry name" value="Rieske"/>
    <property type="match status" value="1"/>
</dbReference>
<dbReference type="Gene3D" id="2.102.10.10">
    <property type="entry name" value="Rieske [2Fe-2S] iron-sulphur domain"/>
    <property type="match status" value="1"/>
</dbReference>
<evidence type="ECO:0000256" key="2">
    <source>
        <dbReference type="ARBA" id="ARBA00022723"/>
    </source>
</evidence>
<comment type="caution">
    <text evidence="6">The sequence shown here is derived from an EMBL/GenBank/DDBJ whole genome shotgun (WGS) entry which is preliminary data.</text>
</comment>
<keyword evidence="2" id="KW-0479">Metal-binding</keyword>
<dbReference type="Pfam" id="PF00355">
    <property type="entry name" value="Rieske"/>
    <property type="match status" value="1"/>
</dbReference>
<evidence type="ECO:0000313" key="7">
    <source>
        <dbReference type="Proteomes" id="UP000295560"/>
    </source>
</evidence>